<organism evidence="1 2">
    <name type="scientific">Panicum miliaceum</name>
    <name type="common">Proso millet</name>
    <name type="synonym">Broomcorn millet</name>
    <dbReference type="NCBI Taxonomy" id="4540"/>
    <lineage>
        <taxon>Eukaryota</taxon>
        <taxon>Viridiplantae</taxon>
        <taxon>Streptophyta</taxon>
        <taxon>Embryophyta</taxon>
        <taxon>Tracheophyta</taxon>
        <taxon>Spermatophyta</taxon>
        <taxon>Magnoliopsida</taxon>
        <taxon>Liliopsida</taxon>
        <taxon>Poales</taxon>
        <taxon>Poaceae</taxon>
        <taxon>PACMAD clade</taxon>
        <taxon>Panicoideae</taxon>
        <taxon>Panicodae</taxon>
        <taxon>Paniceae</taxon>
        <taxon>Panicinae</taxon>
        <taxon>Panicum</taxon>
        <taxon>Panicum sect. Panicum</taxon>
    </lineage>
</organism>
<dbReference type="GO" id="GO:0016705">
    <property type="term" value="F:oxidoreductase activity, acting on paired donors, with incorporation or reduction of molecular oxygen"/>
    <property type="evidence" value="ECO:0007669"/>
    <property type="project" value="InterPro"/>
</dbReference>
<gene>
    <name evidence="1" type="ORF">C2845_PM17G13610</name>
</gene>
<dbReference type="GO" id="GO:0004497">
    <property type="term" value="F:monooxygenase activity"/>
    <property type="evidence" value="ECO:0007669"/>
    <property type="project" value="InterPro"/>
</dbReference>
<sequence length="90" mass="10097">MPHQALAELAMTMRAPILRLQLGTIQAMVISDPDLAHAALTTNDAALAWRPHLLSGYDIPAKTRVFINTYAMGRDPGIWNKPLEFRPERF</sequence>
<dbReference type="PANTHER" id="PTHR24281">
    <property type="entry name" value="STEROID 21-HYDROXYLASE-RELATED"/>
    <property type="match status" value="1"/>
</dbReference>
<dbReference type="EMBL" id="PQIB02000014">
    <property type="protein sequence ID" value="RLM70252.1"/>
    <property type="molecule type" value="Genomic_DNA"/>
</dbReference>
<dbReference type="STRING" id="4540.A0A3L6Q2S3"/>
<dbReference type="GO" id="GO:0020037">
    <property type="term" value="F:heme binding"/>
    <property type="evidence" value="ECO:0007669"/>
    <property type="project" value="InterPro"/>
</dbReference>
<dbReference type="GO" id="GO:0005506">
    <property type="term" value="F:iron ion binding"/>
    <property type="evidence" value="ECO:0007669"/>
    <property type="project" value="InterPro"/>
</dbReference>
<dbReference type="AlphaFoldDB" id="A0A3L6Q2S3"/>
<dbReference type="SUPFAM" id="SSF48264">
    <property type="entry name" value="Cytochrome P450"/>
    <property type="match status" value="2"/>
</dbReference>
<evidence type="ECO:0000313" key="1">
    <source>
        <dbReference type="EMBL" id="RLM70252.1"/>
    </source>
</evidence>
<dbReference type="InterPro" id="IPR036396">
    <property type="entry name" value="Cyt_P450_sf"/>
</dbReference>
<accession>A0A3L6Q2S3</accession>
<dbReference type="Proteomes" id="UP000275267">
    <property type="component" value="Unassembled WGS sequence"/>
</dbReference>
<comment type="caution">
    <text evidence="1">The sequence shown here is derived from an EMBL/GenBank/DDBJ whole genome shotgun (WGS) entry which is preliminary data.</text>
</comment>
<evidence type="ECO:0000313" key="2">
    <source>
        <dbReference type="Proteomes" id="UP000275267"/>
    </source>
</evidence>
<keyword evidence="2" id="KW-1185">Reference proteome</keyword>
<name>A0A3L6Q2S3_PANMI</name>
<dbReference type="Gene3D" id="1.10.630.10">
    <property type="entry name" value="Cytochrome P450"/>
    <property type="match status" value="1"/>
</dbReference>
<reference evidence="2" key="1">
    <citation type="journal article" date="2019" name="Nat. Commun.">
        <title>The genome of broomcorn millet.</title>
        <authorList>
            <person name="Zou C."/>
            <person name="Miki D."/>
            <person name="Li D."/>
            <person name="Tang Q."/>
            <person name="Xiao L."/>
            <person name="Rajput S."/>
            <person name="Deng P."/>
            <person name="Jia W."/>
            <person name="Huang R."/>
            <person name="Zhang M."/>
            <person name="Sun Y."/>
            <person name="Hu J."/>
            <person name="Fu X."/>
            <person name="Schnable P.S."/>
            <person name="Li F."/>
            <person name="Zhang H."/>
            <person name="Feng B."/>
            <person name="Zhu X."/>
            <person name="Liu R."/>
            <person name="Schnable J.C."/>
            <person name="Zhu J.-K."/>
            <person name="Zhang H."/>
        </authorList>
    </citation>
    <scope>NUCLEOTIDE SEQUENCE [LARGE SCALE GENOMIC DNA]</scope>
</reference>
<proteinExistence type="predicted"/>
<protein>
    <submittedName>
        <fullName evidence="1">Cytochrome P450 71D6-like</fullName>
    </submittedName>
</protein>
<dbReference type="InterPro" id="IPR001128">
    <property type="entry name" value="Cyt_P450"/>
</dbReference>
<dbReference type="Pfam" id="PF00067">
    <property type="entry name" value="p450"/>
    <property type="match status" value="1"/>
</dbReference>
<dbReference type="OrthoDB" id="6764281at2759"/>